<dbReference type="PROSITE" id="PS51257">
    <property type="entry name" value="PROKAR_LIPOPROTEIN"/>
    <property type="match status" value="1"/>
</dbReference>
<keyword evidence="1" id="KW-0732">Signal</keyword>
<reference evidence="3" key="2">
    <citation type="submission" date="2023-01" db="EMBL/GenBank/DDBJ databases">
        <title>Draft genome sequence of Portibacter lacus strain NBRC 108769.</title>
        <authorList>
            <person name="Sun Q."/>
            <person name="Mori K."/>
        </authorList>
    </citation>
    <scope>NUCLEOTIDE SEQUENCE</scope>
    <source>
        <strain evidence="3">NBRC 108769</strain>
    </source>
</reference>
<evidence type="ECO:0000259" key="2">
    <source>
        <dbReference type="Pfam" id="PF18962"/>
    </source>
</evidence>
<reference evidence="3" key="1">
    <citation type="journal article" date="2014" name="Int. J. Syst. Evol. Microbiol.">
        <title>Complete genome sequence of Corynebacterium casei LMG S-19264T (=DSM 44701T), isolated from a smear-ripened cheese.</title>
        <authorList>
            <consortium name="US DOE Joint Genome Institute (JGI-PGF)"/>
            <person name="Walter F."/>
            <person name="Albersmeier A."/>
            <person name="Kalinowski J."/>
            <person name="Ruckert C."/>
        </authorList>
    </citation>
    <scope>NUCLEOTIDE SEQUENCE</scope>
    <source>
        <strain evidence="3">NBRC 108769</strain>
    </source>
</reference>
<proteinExistence type="predicted"/>
<dbReference type="EMBL" id="BSOH01000007">
    <property type="protein sequence ID" value="GLR16668.1"/>
    <property type="molecule type" value="Genomic_DNA"/>
</dbReference>
<feature type="signal peptide" evidence="1">
    <location>
        <begin position="1"/>
        <end position="24"/>
    </location>
</feature>
<accession>A0AA37SQ02</accession>
<keyword evidence="4" id="KW-1185">Reference proteome</keyword>
<evidence type="ECO:0000313" key="4">
    <source>
        <dbReference type="Proteomes" id="UP001156666"/>
    </source>
</evidence>
<name>A0AA37SQ02_9BACT</name>
<organism evidence="3 4">
    <name type="scientific">Portibacter lacus</name>
    <dbReference type="NCBI Taxonomy" id="1099794"/>
    <lineage>
        <taxon>Bacteria</taxon>
        <taxon>Pseudomonadati</taxon>
        <taxon>Bacteroidota</taxon>
        <taxon>Saprospiria</taxon>
        <taxon>Saprospirales</taxon>
        <taxon>Haliscomenobacteraceae</taxon>
        <taxon>Portibacter</taxon>
    </lineage>
</organism>
<protein>
    <recommendedName>
        <fullName evidence="2">Secretion system C-terminal sorting domain-containing protein</fullName>
    </recommendedName>
</protein>
<dbReference type="Proteomes" id="UP001156666">
    <property type="component" value="Unassembled WGS sequence"/>
</dbReference>
<dbReference type="AlphaFoldDB" id="A0AA37SQ02"/>
<dbReference type="InterPro" id="IPR026444">
    <property type="entry name" value="Secre_tail"/>
</dbReference>
<comment type="caution">
    <text evidence="3">The sequence shown here is derived from an EMBL/GenBank/DDBJ whole genome shotgun (WGS) entry which is preliminary data.</text>
</comment>
<feature type="chain" id="PRO_5041329692" description="Secretion system C-terminal sorting domain-containing protein" evidence="1">
    <location>
        <begin position="25"/>
        <end position="687"/>
    </location>
</feature>
<feature type="domain" description="Secretion system C-terminal sorting" evidence="2">
    <location>
        <begin position="609"/>
        <end position="684"/>
    </location>
</feature>
<gene>
    <name evidence="3" type="ORF">GCM10007940_12830</name>
</gene>
<sequence length="687" mass="76088">MRFLLPKLLLVLVIICLSTLSSIACSNPTLSGPERLCLDKNGFYLGSADKEGGCLNNISQMIEIISSPSGANPEITQQNSDGNDVKIRFDKVGFYTIRYTYLDDPTCENVSPCVKEVVTEVILPEASFAVDSILVCKNEKLIVDINFLNTSNANATVTSSNILRNVSAESNGVGTFISDFAVSESFTLFITKVEDNDLNCIQIADFDSLKVIVFDEPSAKFISKECNAKEEYSMVFELQGGDGTYELLTPEIGTLSGNILTTNFRPSGELFTFSFNSGPTCGIKEIQEQDVCDCINNAGEMENKSLAACASDEITVSHDKTNLEKRPFDSIIYVLHNSDQKDIGAVFDKSYIPVFNLPSEELADSQLYVSAVVGPLTIEDFDLDKPGICLDISFGAKVKWFSKDDFSISGKLEVCANEMNRMYTVDIAEPLKRPSTQFWETSEGSGAVLGSQNSERIFLSFPSATSNSTLYYHSDFRPTNSDTLICRTTDSIDISVDGLVSAPEESNIILWPGNIFASTSDGPCYQWGFVNKFGNFAVNSIPGANEKYFFSDENITQSILEERGYFVAIYDTPNCEFSLNNCNSIVFYNKNLLPSLNQGDRDDFSLNIAPNPNDGTFRLELKGSYRGEYRIDVISDIGQRVADYKVEKLYDRSIRDIELSHLPDGMYIIVISNEFGKKEIIKTIITK</sequence>
<dbReference type="Pfam" id="PF18962">
    <property type="entry name" value="Por_Secre_tail"/>
    <property type="match status" value="1"/>
</dbReference>
<evidence type="ECO:0000256" key="1">
    <source>
        <dbReference type="SAM" id="SignalP"/>
    </source>
</evidence>
<evidence type="ECO:0000313" key="3">
    <source>
        <dbReference type="EMBL" id="GLR16668.1"/>
    </source>
</evidence>